<evidence type="ECO:0000259" key="5">
    <source>
        <dbReference type="Pfam" id="PF04542"/>
    </source>
</evidence>
<dbReference type="NCBIfam" id="TIGR02985">
    <property type="entry name" value="Sig70_bacteroi1"/>
    <property type="match status" value="1"/>
</dbReference>
<dbReference type="GO" id="GO:0006352">
    <property type="term" value="P:DNA-templated transcription initiation"/>
    <property type="evidence" value="ECO:0007669"/>
    <property type="project" value="InterPro"/>
</dbReference>
<dbReference type="InterPro" id="IPR014284">
    <property type="entry name" value="RNA_pol_sigma-70_dom"/>
</dbReference>
<dbReference type="Proteomes" id="UP000278351">
    <property type="component" value="Unassembled WGS sequence"/>
</dbReference>
<dbReference type="GO" id="GO:0016987">
    <property type="term" value="F:sigma factor activity"/>
    <property type="evidence" value="ECO:0007669"/>
    <property type="project" value="UniProtKB-KW"/>
</dbReference>
<keyword evidence="4" id="KW-0804">Transcription</keyword>
<feature type="domain" description="RNA polymerase sigma-70 region 2" evidence="5">
    <location>
        <begin position="7"/>
        <end position="73"/>
    </location>
</feature>
<dbReference type="SUPFAM" id="SSF88659">
    <property type="entry name" value="Sigma3 and sigma4 domains of RNA polymerase sigma factors"/>
    <property type="match status" value="1"/>
</dbReference>
<dbReference type="PANTHER" id="PTHR43133">
    <property type="entry name" value="RNA POLYMERASE ECF-TYPE SIGMA FACTO"/>
    <property type="match status" value="1"/>
</dbReference>
<dbReference type="GO" id="GO:0003677">
    <property type="term" value="F:DNA binding"/>
    <property type="evidence" value="ECO:0007669"/>
    <property type="project" value="InterPro"/>
</dbReference>
<dbReference type="EMBL" id="RPDH01000001">
    <property type="protein sequence ID" value="RPE14223.1"/>
    <property type="molecule type" value="Genomic_DNA"/>
</dbReference>
<comment type="caution">
    <text evidence="7">The sequence shown here is derived from an EMBL/GenBank/DDBJ whole genome shotgun (WGS) entry which is preliminary data.</text>
</comment>
<evidence type="ECO:0000256" key="4">
    <source>
        <dbReference type="ARBA" id="ARBA00023163"/>
    </source>
</evidence>
<evidence type="ECO:0000256" key="2">
    <source>
        <dbReference type="ARBA" id="ARBA00023015"/>
    </source>
</evidence>
<dbReference type="Pfam" id="PF08281">
    <property type="entry name" value="Sigma70_r4_2"/>
    <property type="match status" value="1"/>
</dbReference>
<dbReference type="InterPro" id="IPR014327">
    <property type="entry name" value="RNA_pol_sigma70_bacteroid"/>
</dbReference>
<dbReference type="InterPro" id="IPR036388">
    <property type="entry name" value="WH-like_DNA-bd_sf"/>
</dbReference>
<accession>A0A3N4PZJ0</accession>
<dbReference type="OrthoDB" id="799938at2"/>
<protein>
    <submittedName>
        <fullName evidence="7">RNA polymerase sigma-70 factor</fullName>
    </submittedName>
</protein>
<dbReference type="InterPro" id="IPR039425">
    <property type="entry name" value="RNA_pol_sigma-70-like"/>
</dbReference>
<dbReference type="InterPro" id="IPR007627">
    <property type="entry name" value="RNA_pol_sigma70_r2"/>
</dbReference>
<name>A0A3N4PZJ0_9BACT</name>
<dbReference type="InterPro" id="IPR013325">
    <property type="entry name" value="RNA_pol_sigma_r2"/>
</dbReference>
<dbReference type="Pfam" id="PF04542">
    <property type="entry name" value="Sigma70_r2"/>
    <property type="match status" value="1"/>
</dbReference>
<evidence type="ECO:0000256" key="1">
    <source>
        <dbReference type="ARBA" id="ARBA00010641"/>
    </source>
</evidence>
<feature type="domain" description="RNA polymerase sigma factor 70 region 4 type 2" evidence="6">
    <location>
        <begin position="102"/>
        <end position="151"/>
    </location>
</feature>
<dbReference type="InterPro" id="IPR013324">
    <property type="entry name" value="RNA_pol_sigma_r3/r4-like"/>
</dbReference>
<keyword evidence="3" id="KW-0731">Sigma factor</keyword>
<dbReference type="InterPro" id="IPR013249">
    <property type="entry name" value="RNA_pol_sigma70_r4_t2"/>
</dbReference>
<sequence>MPAFRRLYELLAGDLLQYIRLFTGNRADAEEILQDVFVKLWEKRETLPDIRSFRSYLFKMGRNHVLNYLRSEKKWETLPAEDPVLIQPDPAEKAIIKEYYRIAQDAIDHLPERRKQVFRLREEDGLSLDEIASLLGISKSAVKQHLYAATAHIRKYLQQYGVSTVYLPLFCTYLYT</sequence>
<dbReference type="Gene3D" id="1.10.10.10">
    <property type="entry name" value="Winged helix-like DNA-binding domain superfamily/Winged helix DNA-binding domain"/>
    <property type="match status" value="1"/>
</dbReference>
<dbReference type="CDD" id="cd06171">
    <property type="entry name" value="Sigma70_r4"/>
    <property type="match status" value="1"/>
</dbReference>
<dbReference type="Gene3D" id="1.10.1740.10">
    <property type="match status" value="1"/>
</dbReference>
<comment type="similarity">
    <text evidence="1">Belongs to the sigma-70 factor family. ECF subfamily.</text>
</comment>
<dbReference type="PANTHER" id="PTHR43133:SF46">
    <property type="entry name" value="RNA POLYMERASE SIGMA-70 FACTOR ECF SUBFAMILY"/>
    <property type="match status" value="1"/>
</dbReference>
<proteinExistence type="inferred from homology"/>
<keyword evidence="2" id="KW-0805">Transcription regulation</keyword>
<evidence type="ECO:0000313" key="8">
    <source>
        <dbReference type="Proteomes" id="UP000278351"/>
    </source>
</evidence>
<evidence type="ECO:0000313" key="7">
    <source>
        <dbReference type="EMBL" id="RPE14223.1"/>
    </source>
</evidence>
<keyword evidence="8" id="KW-1185">Reference proteome</keyword>
<evidence type="ECO:0000256" key="3">
    <source>
        <dbReference type="ARBA" id="ARBA00023082"/>
    </source>
</evidence>
<dbReference type="AlphaFoldDB" id="A0A3N4PZJ0"/>
<gene>
    <name evidence="7" type="ORF">EGT74_12185</name>
</gene>
<dbReference type="NCBIfam" id="TIGR02937">
    <property type="entry name" value="sigma70-ECF"/>
    <property type="match status" value="1"/>
</dbReference>
<reference evidence="7 8" key="1">
    <citation type="submission" date="2018-11" db="EMBL/GenBank/DDBJ databases">
        <title>Chitinophaga lutea sp.nov., isolate from arsenic contaminated soil.</title>
        <authorList>
            <person name="Zong Y."/>
        </authorList>
    </citation>
    <scope>NUCLEOTIDE SEQUENCE [LARGE SCALE GENOMIC DNA]</scope>
    <source>
        <strain evidence="7 8">ZY74</strain>
    </source>
</reference>
<evidence type="ECO:0000259" key="6">
    <source>
        <dbReference type="Pfam" id="PF08281"/>
    </source>
</evidence>
<organism evidence="7 8">
    <name type="scientific">Chitinophaga lutea</name>
    <dbReference type="NCBI Taxonomy" id="2488634"/>
    <lineage>
        <taxon>Bacteria</taxon>
        <taxon>Pseudomonadati</taxon>
        <taxon>Bacteroidota</taxon>
        <taxon>Chitinophagia</taxon>
        <taxon>Chitinophagales</taxon>
        <taxon>Chitinophagaceae</taxon>
        <taxon>Chitinophaga</taxon>
    </lineage>
</organism>
<dbReference type="RefSeq" id="WP_123846736.1">
    <property type="nucleotide sequence ID" value="NZ_RPDH01000001.1"/>
</dbReference>
<dbReference type="SUPFAM" id="SSF88946">
    <property type="entry name" value="Sigma2 domain of RNA polymerase sigma factors"/>
    <property type="match status" value="1"/>
</dbReference>